<gene>
    <name evidence="8" type="ORF">EMQ25_11740</name>
</gene>
<comment type="similarity">
    <text evidence="1">Belongs to the 'phage' integrase family.</text>
</comment>
<dbReference type="Gene3D" id="1.10.443.10">
    <property type="entry name" value="Intergrase catalytic core"/>
    <property type="match status" value="1"/>
</dbReference>
<feature type="domain" description="Tyr recombinase" evidence="6">
    <location>
        <begin position="312"/>
        <end position="502"/>
    </location>
</feature>
<dbReference type="SUPFAM" id="SSF56349">
    <property type="entry name" value="DNA breaking-rejoining enzymes"/>
    <property type="match status" value="1"/>
</dbReference>
<evidence type="ECO:0000256" key="4">
    <source>
        <dbReference type="ARBA" id="ARBA00023172"/>
    </source>
</evidence>
<dbReference type="GO" id="GO:0015074">
    <property type="term" value="P:DNA integration"/>
    <property type="evidence" value="ECO:0007669"/>
    <property type="project" value="UniProtKB-KW"/>
</dbReference>
<sequence>MSLKMSSPWKHPKTGMFWVRRRVPAHLVSRVGRREEKFSLKTKDPVEAKRLFVQAVAEMERRWENLGIADRELTPAEASQLARPFYDGMLEEFRHQPRLQTRWDPDVGADCFSPRPEGSTFTLQPSERDLRRITMEGWCTAFAQERLAHVGMAQTEPNVGMLARSIAAALQAAALELLRLSKISVFAASDAAGSSAQVRVGPEAEKAPVEAKTIFEGWAGERKPAQKTLYTYEKVLAAFMDFVGTDDVTKITQKHVIDWKADMLAKGLTTKTIGASKLGALRAIFQWATDNSITAANPFAKVTISLKKKPGERRRGYSDEEAGKVLRAAEKETSAYRRWVPLLCAYTGARISEISQLRKEDLVEVQGITCLQFVPEAGSLKNASSERIIPLHPKVIEAGFLEFVKERKAGAIFAEVPPDRFGARGGNMTKLIARWVREEVGIVDPRVAPSHAWRHRFKTLCRRHGISADIGDALSGHSARTVADSYGSFETSALYRELCKLP</sequence>
<keyword evidence="4" id="KW-0233">DNA recombination</keyword>
<dbReference type="InterPro" id="IPR002104">
    <property type="entry name" value="Integrase_catalytic"/>
</dbReference>
<dbReference type="Gene3D" id="1.10.150.130">
    <property type="match status" value="1"/>
</dbReference>
<keyword evidence="9" id="KW-1185">Reference proteome</keyword>
<dbReference type="InterPro" id="IPR004107">
    <property type="entry name" value="Integrase_SAM-like_N"/>
</dbReference>
<evidence type="ECO:0000313" key="8">
    <source>
        <dbReference type="EMBL" id="RUT30001.1"/>
    </source>
</evidence>
<dbReference type="Proteomes" id="UP000281547">
    <property type="component" value="Unassembled WGS sequence"/>
</dbReference>
<dbReference type="GO" id="GO:0003677">
    <property type="term" value="F:DNA binding"/>
    <property type="evidence" value="ECO:0007669"/>
    <property type="project" value="UniProtKB-UniRule"/>
</dbReference>
<dbReference type="RefSeq" id="WP_127188781.1">
    <property type="nucleotide sequence ID" value="NZ_RZNJ01000004.1"/>
</dbReference>
<evidence type="ECO:0000259" key="6">
    <source>
        <dbReference type="PROSITE" id="PS51898"/>
    </source>
</evidence>
<protein>
    <submittedName>
        <fullName evidence="8">Integrase</fullName>
    </submittedName>
</protein>
<dbReference type="InterPro" id="IPR044068">
    <property type="entry name" value="CB"/>
</dbReference>
<keyword evidence="3 5" id="KW-0238">DNA-binding</keyword>
<proteinExistence type="inferred from homology"/>
<dbReference type="OrthoDB" id="9784724at2"/>
<evidence type="ECO:0000256" key="5">
    <source>
        <dbReference type="PROSITE-ProRule" id="PRU01248"/>
    </source>
</evidence>
<dbReference type="Pfam" id="PF02899">
    <property type="entry name" value="Phage_int_SAM_1"/>
    <property type="match status" value="1"/>
</dbReference>
<dbReference type="InterPro" id="IPR013762">
    <property type="entry name" value="Integrase-like_cat_sf"/>
</dbReference>
<evidence type="ECO:0000256" key="2">
    <source>
        <dbReference type="ARBA" id="ARBA00022908"/>
    </source>
</evidence>
<dbReference type="CDD" id="cd01184">
    <property type="entry name" value="INT_C_like_1"/>
    <property type="match status" value="1"/>
</dbReference>
<reference evidence="8 9" key="1">
    <citation type="journal article" date="2016" name="Int. J. Syst. Evol. Microbiol.">
        <title>Arsenicitalea aurantiaca gen. nov., sp. nov., a new member of the family Hyphomicrobiaceae, isolated from high-arsenic sediment.</title>
        <authorList>
            <person name="Mu Y."/>
            <person name="Zhou L."/>
            <person name="Zeng X.C."/>
            <person name="Liu L."/>
            <person name="Pan Y."/>
            <person name="Chen X."/>
            <person name="Wang J."/>
            <person name="Li S."/>
            <person name="Li W.J."/>
            <person name="Wang Y."/>
        </authorList>
    </citation>
    <scope>NUCLEOTIDE SEQUENCE [LARGE SCALE GENOMIC DNA]</scope>
    <source>
        <strain evidence="8 9">42-50</strain>
    </source>
</reference>
<evidence type="ECO:0000313" key="9">
    <source>
        <dbReference type="Proteomes" id="UP000281547"/>
    </source>
</evidence>
<dbReference type="PANTHER" id="PTHR30349:SF41">
    <property type="entry name" value="INTEGRASE_RECOMBINASE PROTEIN MJ0367-RELATED"/>
    <property type="match status" value="1"/>
</dbReference>
<dbReference type="InterPro" id="IPR010998">
    <property type="entry name" value="Integrase_recombinase_N"/>
</dbReference>
<dbReference type="Pfam" id="PF20172">
    <property type="entry name" value="DUF6538"/>
    <property type="match status" value="1"/>
</dbReference>
<dbReference type="GO" id="GO:0006310">
    <property type="term" value="P:DNA recombination"/>
    <property type="evidence" value="ECO:0007669"/>
    <property type="project" value="UniProtKB-KW"/>
</dbReference>
<comment type="caution">
    <text evidence="8">The sequence shown here is derived from an EMBL/GenBank/DDBJ whole genome shotgun (WGS) entry which is preliminary data.</text>
</comment>
<evidence type="ECO:0000259" key="7">
    <source>
        <dbReference type="PROSITE" id="PS51900"/>
    </source>
</evidence>
<dbReference type="InterPro" id="IPR011010">
    <property type="entry name" value="DNA_brk_join_enz"/>
</dbReference>
<dbReference type="InterPro" id="IPR046668">
    <property type="entry name" value="DUF6538"/>
</dbReference>
<name>A0A433X7D2_9HYPH</name>
<accession>A0A433X7D2</accession>
<dbReference type="EMBL" id="RZNJ01000004">
    <property type="protein sequence ID" value="RUT30001.1"/>
    <property type="molecule type" value="Genomic_DNA"/>
</dbReference>
<dbReference type="InterPro" id="IPR050090">
    <property type="entry name" value="Tyrosine_recombinase_XerCD"/>
</dbReference>
<dbReference type="PROSITE" id="PS51900">
    <property type="entry name" value="CB"/>
    <property type="match status" value="1"/>
</dbReference>
<dbReference type="PROSITE" id="PS51898">
    <property type="entry name" value="TYR_RECOMBINASE"/>
    <property type="match status" value="1"/>
</dbReference>
<dbReference type="AlphaFoldDB" id="A0A433X7D2"/>
<keyword evidence="2" id="KW-0229">DNA integration</keyword>
<dbReference type="Pfam" id="PF00589">
    <property type="entry name" value="Phage_integrase"/>
    <property type="match status" value="1"/>
</dbReference>
<evidence type="ECO:0000256" key="3">
    <source>
        <dbReference type="ARBA" id="ARBA00023125"/>
    </source>
</evidence>
<evidence type="ECO:0000256" key="1">
    <source>
        <dbReference type="ARBA" id="ARBA00008857"/>
    </source>
</evidence>
<feature type="domain" description="Core-binding (CB)" evidence="7">
    <location>
        <begin position="209"/>
        <end position="289"/>
    </location>
</feature>
<dbReference type="PANTHER" id="PTHR30349">
    <property type="entry name" value="PHAGE INTEGRASE-RELATED"/>
    <property type="match status" value="1"/>
</dbReference>
<organism evidence="8 9">
    <name type="scientific">Arsenicitalea aurantiaca</name>
    <dbReference type="NCBI Taxonomy" id="1783274"/>
    <lineage>
        <taxon>Bacteria</taxon>
        <taxon>Pseudomonadati</taxon>
        <taxon>Pseudomonadota</taxon>
        <taxon>Alphaproteobacteria</taxon>
        <taxon>Hyphomicrobiales</taxon>
        <taxon>Devosiaceae</taxon>
        <taxon>Arsenicitalea</taxon>
    </lineage>
</organism>